<proteinExistence type="predicted"/>
<evidence type="ECO:0000313" key="1">
    <source>
        <dbReference type="EMBL" id="QNG76152.1"/>
    </source>
</evidence>
<dbReference type="EMBL" id="CP060025">
    <property type="protein sequence ID" value="QNG76152.1"/>
    <property type="molecule type" value="Genomic_DNA"/>
</dbReference>
<reference evidence="1 2" key="1">
    <citation type="submission" date="2020-08" db="EMBL/GenBank/DDBJ databases">
        <title>Phenotypic and transcriptomic analysis of seven clinical Stenotrophomonas maltophilia isolates identify a small set of shared and commonly regulated genes involved in biofilm lifestyle.</title>
        <authorList>
            <person name="Alio I."/>
            <person name="Gudzuhn M."/>
            <person name="Streit W."/>
        </authorList>
    </citation>
    <scope>NUCLEOTIDE SEQUENCE [LARGE SCALE GENOMIC DNA]</scope>
    <source>
        <strain evidence="1 2">UHH_SKK55</strain>
    </source>
</reference>
<sequence length="92" mass="10396">MSALNEVVSVQDILDQAGVEEAVLSHWVQLEWISPQQGEDGLVYTRVDLSRALLVRDLIFEMEVNEAGVDVALQLIEQVHGLRRVLLAMRDR</sequence>
<name>A0AAX1IA87_STEMA</name>
<evidence type="ECO:0000313" key="2">
    <source>
        <dbReference type="Proteomes" id="UP000515598"/>
    </source>
</evidence>
<dbReference type="Gene3D" id="1.10.1660.10">
    <property type="match status" value="1"/>
</dbReference>
<protein>
    <recommendedName>
        <fullName evidence="3">MerR family transcriptional regulator</fullName>
    </recommendedName>
</protein>
<gene>
    <name evidence="1" type="ORF">GPNADHDJ_00319</name>
</gene>
<dbReference type="Proteomes" id="UP000515598">
    <property type="component" value="Chromosome"/>
</dbReference>
<dbReference type="RefSeq" id="WP_134967711.1">
    <property type="nucleotide sequence ID" value="NZ_CP040433.1"/>
</dbReference>
<accession>A0AAX1IA87</accession>
<organism evidence="1 2">
    <name type="scientific">Stenotrophomonas maltophilia</name>
    <name type="common">Pseudomonas maltophilia</name>
    <name type="synonym">Xanthomonas maltophilia</name>
    <dbReference type="NCBI Taxonomy" id="40324"/>
    <lineage>
        <taxon>Bacteria</taxon>
        <taxon>Pseudomonadati</taxon>
        <taxon>Pseudomonadota</taxon>
        <taxon>Gammaproteobacteria</taxon>
        <taxon>Lysobacterales</taxon>
        <taxon>Lysobacteraceae</taxon>
        <taxon>Stenotrophomonas</taxon>
        <taxon>Stenotrophomonas maltophilia group</taxon>
    </lineage>
</organism>
<evidence type="ECO:0008006" key="3">
    <source>
        <dbReference type="Google" id="ProtNLM"/>
    </source>
</evidence>
<dbReference type="AlphaFoldDB" id="A0AAX1IA87"/>
<dbReference type="Pfam" id="PF13591">
    <property type="entry name" value="MerR_2"/>
    <property type="match status" value="1"/>
</dbReference>